<dbReference type="AlphaFoldDB" id="A0A0F9PPC0"/>
<dbReference type="EMBL" id="LAZR01002162">
    <property type="protein sequence ID" value="KKN33635.1"/>
    <property type="molecule type" value="Genomic_DNA"/>
</dbReference>
<evidence type="ECO:0000313" key="1">
    <source>
        <dbReference type="EMBL" id="KKN33635.1"/>
    </source>
</evidence>
<reference evidence="1" key="1">
    <citation type="journal article" date="2015" name="Nature">
        <title>Complex archaea that bridge the gap between prokaryotes and eukaryotes.</title>
        <authorList>
            <person name="Spang A."/>
            <person name="Saw J.H."/>
            <person name="Jorgensen S.L."/>
            <person name="Zaremba-Niedzwiedzka K."/>
            <person name="Martijn J."/>
            <person name="Lind A.E."/>
            <person name="van Eijk R."/>
            <person name="Schleper C."/>
            <person name="Guy L."/>
            <person name="Ettema T.J."/>
        </authorList>
    </citation>
    <scope>NUCLEOTIDE SEQUENCE</scope>
</reference>
<proteinExistence type="predicted"/>
<name>A0A0F9PPC0_9ZZZZ</name>
<accession>A0A0F9PPC0</accession>
<sequence>MACNKWVGDIMRRSARKPRLSKGERIVFPTKDCPLPDFDKELTPEEWAMLCHLVHSPLLKNLEKNH</sequence>
<comment type="caution">
    <text evidence="1">The sequence shown here is derived from an EMBL/GenBank/DDBJ whole genome shotgun (WGS) entry which is preliminary data.</text>
</comment>
<organism evidence="1">
    <name type="scientific">marine sediment metagenome</name>
    <dbReference type="NCBI Taxonomy" id="412755"/>
    <lineage>
        <taxon>unclassified sequences</taxon>
        <taxon>metagenomes</taxon>
        <taxon>ecological metagenomes</taxon>
    </lineage>
</organism>
<protein>
    <submittedName>
        <fullName evidence="1">Uncharacterized protein</fullName>
    </submittedName>
</protein>
<gene>
    <name evidence="1" type="ORF">LCGC14_0801730</name>
</gene>